<dbReference type="PROSITE" id="PS51368">
    <property type="entry name" value="UREASE_3"/>
    <property type="match status" value="1"/>
</dbReference>
<dbReference type="OrthoDB" id="4368324at2759"/>
<dbReference type="InterPro" id="IPR017951">
    <property type="entry name" value="Urease_asu_c"/>
</dbReference>
<dbReference type="EMBL" id="JAPQKQ010000004">
    <property type="protein sequence ID" value="KAJ5201258.1"/>
    <property type="molecule type" value="Genomic_DNA"/>
</dbReference>
<dbReference type="InterPro" id="IPR050069">
    <property type="entry name" value="Urease_subunit"/>
</dbReference>
<dbReference type="PANTHER" id="PTHR33569">
    <property type="entry name" value="UREASE"/>
    <property type="match status" value="1"/>
</dbReference>
<dbReference type="GO" id="GO:0016151">
    <property type="term" value="F:nickel cation binding"/>
    <property type="evidence" value="ECO:0007669"/>
    <property type="project" value="InterPro"/>
</dbReference>
<evidence type="ECO:0000313" key="4">
    <source>
        <dbReference type="EMBL" id="KAJ5201258.1"/>
    </source>
</evidence>
<accession>A0A9W9SWK8</accession>
<protein>
    <recommendedName>
        <fullName evidence="3">Urease domain-containing protein</fullName>
    </recommendedName>
</protein>
<dbReference type="AlphaFoldDB" id="A0A9W9SWK8"/>
<evidence type="ECO:0000256" key="1">
    <source>
        <dbReference type="ARBA" id="ARBA00022801"/>
    </source>
</evidence>
<feature type="domain" description="Urease" evidence="3">
    <location>
        <begin position="1"/>
        <end position="72"/>
    </location>
</feature>
<comment type="caution">
    <text evidence="4">The sequence shown here is derived from an EMBL/GenBank/DDBJ whole genome shotgun (WGS) entry which is preliminary data.</text>
</comment>
<comment type="caution">
    <text evidence="2">Lacks conserved residue(s) required for the propagation of feature annotation.</text>
</comment>
<evidence type="ECO:0000256" key="2">
    <source>
        <dbReference type="PROSITE-ProRule" id="PRU00700"/>
    </source>
</evidence>
<evidence type="ECO:0000313" key="5">
    <source>
        <dbReference type="Proteomes" id="UP001150942"/>
    </source>
</evidence>
<gene>
    <name evidence="4" type="ORF">N7449_006061</name>
</gene>
<proteinExistence type="predicted"/>
<dbReference type="SUPFAM" id="SSF51556">
    <property type="entry name" value="Metallo-dependent hydrolases"/>
    <property type="match status" value="1"/>
</dbReference>
<dbReference type="PANTHER" id="PTHR33569:SF1">
    <property type="entry name" value="UREASE"/>
    <property type="match status" value="1"/>
</dbReference>
<evidence type="ECO:0000259" key="3">
    <source>
        <dbReference type="PROSITE" id="PS51368"/>
    </source>
</evidence>
<sequence length="72" mass="8177">MILNDSVKSYGLKKQIEIVKNTRTVTKLDMKFNNATPKMEVDLEAFTVITDGVHCKADAATSLPLTYQYFIY</sequence>
<name>A0A9W9SWK8_9EURO</name>
<dbReference type="InterPro" id="IPR032466">
    <property type="entry name" value="Metal_Hydrolase"/>
</dbReference>
<reference evidence="4" key="2">
    <citation type="journal article" date="2023" name="IMA Fungus">
        <title>Comparative genomic study of the Penicillium genus elucidates a diverse pangenome and 15 lateral gene transfer events.</title>
        <authorList>
            <person name="Petersen C."/>
            <person name="Sorensen T."/>
            <person name="Nielsen M.R."/>
            <person name="Sondergaard T.E."/>
            <person name="Sorensen J.L."/>
            <person name="Fitzpatrick D.A."/>
            <person name="Frisvad J.C."/>
            <person name="Nielsen K.L."/>
        </authorList>
    </citation>
    <scope>NUCLEOTIDE SEQUENCE</scope>
    <source>
        <strain evidence="4">IBT 20477</strain>
    </source>
</reference>
<dbReference type="Proteomes" id="UP001150942">
    <property type="component" value="Unassembled WGS sequence"/>
</dbReference>
<keyword evidence="5" id="KW-1185">Reference proteome</keyword>
<dbReference type="Gene3D" id="3.20.20.140">
    <property type="entry name" value="Metal-dependent hydrolases"/>
    <property type="match status" value="1"/>
</dbReference>
<organism evidence="4 5">
    <name type="scientific">Penicillium cf. viridicatum</name>
    <dbReference type="NCBI Taxonomy" id="2972119"/>
    <lineage>
        <taxon>Eukaryota</taxon>
        <taxon>Fungi</taxon>
        <taxon>Dikarya</taxon>
        <taxon>Ascomycota</taxon>
        <taxon>Pezizomycotina</taxon>
        <taxon>Eurotiomycetes</taxon>
        <taxon>Eurotiomycetidae</taxon>
        <taxon>Eurotiales</taxon>
        <taxon>Aspergillaceae</taxon>
        <taxon>Penicillium</taxon>
    </lineage>
</organism>
<reference evidence="4" key="1">
    <citation type="submission" date="2022-11" db="EMBL/GenBank/DDBJ databases">
        <authorList>
            <person name="Petersen C."/>
        </authorList>
    </citation>
    <scope>NUCLEOTIDE SEQUENCE</scope>
    <source>
        <strain evidence="4">IBT 20477</strain>
    </source>
</reference>
<dbReference type="GO" id="GO:0009039">
    <property type="term" value="F:urease activity"/>
    <property type="evidence" value="ECO:0007669"/>
    <property type="project" value="InterPro"/>
</dbReference>
<keyword evidence="1" id="KW-0378">Hydrolase</keyword>